<dbReference type="InterPro" id="IPR005031">
    <property type="entry name" value="COQ10_START"/>
</dbReference>
<dbReference type="PANTHER" id="PTHR33824:SF7">
    <property type="entry name" value="POLYKETIDE CYCLASE_DEHYDRASE AND LIPID TRANSPORT SUPERFAMILY PROTEIN"/>
    <property type="match status" value="1"/>
</dbReference>
<feature type="chain" id="PRO_5040431398" evidence="1">
    <location>
        <begin position="19"/>
        <end position="242"/>
    </location>
</feature>
<reference evidence="3" key="1">
    <citation type="submission" date="2020-06" db="EMBL/GenBank/DDBJ databases">
        <authorList>
            <consortium name="Plant Systems Biology data submission"/>
        </authorList>
    </citation>
    <scope>NUCLEOTIDE SEQUENCE</scope>
    <source>
        <strain evidence="3">D6</strain>
    </source>
</reference>
<gene>
    <name evidence="3" type="ORF">SEMRO_190_G082020.1</name>
</gene>
<evidence type="ECO:0000259" key="2">
    <source>
        <dbReference type="Pfam" id="PF03364"/>
    </source>
</evidence>
<accession>A0A9N8DPA4</accession>
<feature type="signal peptide" evidence="1">
    <location>
        <begin position="1"/>
        <end position="18"/>
    </location>
</feature>
<sequence>MSLRVAATLLLFFSTSRAFSHPSWIAPHRQATTRSAKLLSGKSLVDPELELHEPTERDRLEECFAECSSVETTKSLPPRALSVSSEAELPFSAEVAYDAFSNLTRQPEWSPWLHSVEFIDDASTRSKWTLKVLGVSYSWISIATRGDRPFLIEWESVSGLKNFGQVTFDPIENGKACRMVMVMTFVPPRLVSSVFRNSKLLTRFMEQQLIASSLSTFRDIIFREETLKPGSSFNSTMLLFPV</sequence>
<comment type="caution">
    <text evidence="3">The sequence shown here is derived from an EMBL/GenBank/DDBJ whole genome shotgun (WGS) entry which is preliminary data.</text>
</comment>
<evidence type="ECO:0000256" key="1">
    <source>
        <dbReference type="SAM" id="SignalP"/>
    </source>
</evidence>
<dbReference type="Gene3D" id="3.30.530.20">
    <property type="match status" value="1"/>
</dbReference>
<dbReference type="Proteomes" id="UP001153069">
    <property type="component" value="Unassembled WGS sequence"/>
</dbReference>
<proteinExistence type="predicted"/>
<dbReference type="PANTHER" id="PTHR33824">
    <property type="entry name" value="POLYKETIDE CYCLASE/DEHYDRASE AND LIPID TRANSPORT SUPERFAMILY PROTEIN"/>
    <property type="match status" value="1"/>
</dbReference>
<dbReference type="Pfam" id="PF03364">
    <property type="entry name" value="Polyketide_cyc"/>
    <property type="match status" value="1"/>
</dbReference>
<evidence type="ECO:0000313" key="3">
    <source>
        <dbReference type="EMBL" id="CAB9504256.1"/>
    </source>
</evidence>
<evidence type="ECO:0000313" key="4">
    <source>
        <dbReference type="Proteomes" id="UP001153069"/>
    </source>
</evidence>
<protein>
    <submittedName>
        <fullName evidence="3">Polyketide cyclase / dehydrase and lipid transport</fullName>
    </submittedName>
</protein>
<feature type="domain" description="Coenzyme Q-binding protein COQ10 START" evidence="2">
    <location>
        <begin position="90"/>
        <end position="195"/>
    </location>
</feature>
<keyword evidence="1" id="KW-0732">Signal</keyword>
<dbReference type="InterPro" id="IPR023393">
    <property type="entry name" value="START-like_dom_sf"/>
</dbReference>
<dbReference type="AlphaFoldDB" id="A0A9N8DPA4"/>
<keyword evidence="4" id="KW-1185">Reference proteome</keyword>
<dbReference type="SUPFAM" id="SSF55961">
    <property type="entry name" value="Bet v1-like"/>
    <property type="match status" value="1"/>
</dbReference>
<organism evidence="3 4">
    <name type="scientific">Seminavis robusta</name>
    <dbReference type="NCBI Taxonomy" id="568900"/>
    <lineage>
        <taxon>Eukaryota</taxon>
        <taxon>Sar</taxon>
        <taxon>Stramenopiles</taxon>
        <taxon>Ochrophyta</taxon>
        <taxon>Bacillariophyta</taxon>
        <taxon>Bacillariophyceae</taxon>
        <taxon>Bacillariophycidae</taxon>
        <taxon>Naviculales</taxon>
        <taxon>Naviculaceae</taxon>
        <taxon>Seminavis</taxon>
    </lineage>
</organism>
<dbReference type="EMBL" id="CAICTM010000189">
    <property type="protein sequence ID" value="CAB9504256.1"/>
    <property type="molecule type" value="Genomic_DNA"/>
</dbReference>
<name>A0A9N8DPA4_9STRA</name>
<dbReference type="InterPro" id="IPR047137">
    <property type="entry name" value="ORF3"/>
</dbReference>